<keyword evidence="1" id="KW-0472">Membrane</keyword>
<evidence type="ECO:0000313" key="4">
    <source>
        <dbReference type="Proteomes" id="UP000188600"/>
    </source>
</evidence>
<dbReference type="NCBIfam" id="NF041014">
    <property type="entry name" value="pilin_ComGG_2"/>
    <property type="match status" value="1"/>
</dbReference>
<keyword evidence="1" id="KW-0812">Transmembrane</keyword>
<dbReference type="EMBL" id="MSPT01000017">
    <property type="protein sequence ID" value="ONK26203.1"/>
    <property type="molecule type" value="Genomic_DNA"/>
</dbReference>
<evidence type="ECO:0008006" key="6">
    <source>
        <dbReference type="Google" id="ProtNLM"/>
    </source>
</evidence>
<feature type="transmembrane region" description="Helical" evidence="1">
    <location>
        <begin position="12"/>
        <end position="30"/>
    </location>
</feature>
<keyword evidence="1" id="KW-1133">Transmembrane helix</keyword>
<evidence type="ECO:0000313" key="3">
    <source>
        <dbReference type="EMBL" id="ONK27614.1"/>
    </source>
</evidence>
<dbReference type="Proteomes" id="UP000188946">
    <property type="component" value="Unassembled WGS sequence"/>
</dbReference>
<evidence type="ECO:0000256" key="1">
    <source>
        <dbReference type="SAM" id="Phobius"/>
    </source>
</evidence>
<dbReference type="Proteomes" id="UP000188600">
    <property type="component" value="Unassembled WGS sequence"/>
</dbReference>
<gene>
    <name evidence="3" type="ORF">BVE84_07805</name>
    <name evidence="2" type="ORF">BVE86_07965</name>
</gene>
<comment type="caution">
    <text evidence="2">The sequence shown here is derived from an EMBL/GenBank/DDBJ whole genome shotgun (WGS) entry which is preliminary data.</text>
</comment>
<keyword evidence="5" id="KW-1185">Reference proteome</keyword>
<name>A0AB36JKX2_9STRE</name>
<proteinExistence type="predicted"/>
<evidence type="ECO:0000313" key="5">
    <source>
        <dbReference type="Proteomes" id="UP000188946"/>
    </source>
</evidence>
<reference evidence="4 5" key="1">
    <citation type="submission" date="2016-12" db="EMBL/GenBank/DDBJ databases">
        <authorList>
            <person name="Gulvik C.A."/>
        </authorList>
    </citation>
    <scope>NUCLEOTIDE SEQUENCE [LARGE SCALE GENOMIC DNA]</scope>
    <source>
        <strain evidence="3 5">12-5202</strain>
        <strain evidence="2 4">12-5291</strain>
    </source>
</reference>
<sequence>MVLKKKSRAGVLLYAVLMMAVFSLVLQFYLSAQLSEARLSVANQENTEAYLIAEWTADIVREEINTTRQKAEFLPSTLKKEQELNAGQLKFPKGSGIQGSIRFSKGQSHYHSDNNQLFVTVTTIADHDFFYAFPLSSVK</sequence>
<dbReference type="EMBL" id="MSPR01000015">
    <property type="protein sequence ID" value="ONK27614.1"/>
    <property type="molecule type" value="Genomic_DNA"/>
</dbReference>
<dbReference type="InterPro" id="IPR047665">
    <property type="entry name" value="ComGG_streptococcus-type"/>
</dbReference>
<dbReference type="AlphaFoldDB" id="A0AB36JKX2"/>
<evidence type="ECO:0000313" key="2">
    <source>
        <dbReference type="EMBL" id="ONK26203.1"/>
    </source>
</evidence>
<protein>
    <recommendedName>
        <fullName evidence="6">Competence protein ComGG</fullName>
    </recommendedName>
</protein>
<organism evidence="2 4">
    <name type="scientific">Streptococcus azizii</name>
    <dbReference type="NCBI Taxonomy" id="1579424"/>
    <lineage>
        <taxon>Bacteria</taxon>
        <taxon>Bacillati</taxon>
        <taxon>Bacillota</taxon>
        <taxon>Bacilli</taxon>
        <taxon>Lactobacillales</taxon>
        <taxon>Streptococcaceae</taxon>
        <taxon>Streptococcus</taxon>
    </lineage>
</organism>
<accession>A0AB36JKX2</accession>